<evidence type="ECO:0000313" key="3">
    <source>
        <dbReference type="Proteomes" id="UP000270626"/>
    </source>
</evidence>
<dbReference type="InterPro" id="IPR036457">
    <property type="entry name" value="PPM-type-like_dom_sf"/>
</dbReference>
<dbReference type="GO" id="GO:0004722">
    <property type="term" value="F:protein serine/threonine phosphatase activity"/>
    <property type="evidence" value="ECO:0007669"/>
    <property type="project" value="InterPro"/>
</dbReference>
<dbReference type="AlphaFoldDB" id="A0A495VRP9"/>
<evidence type="ECO:0000259" key="1">
    <source>
        <dbReference type="PROSITE" id="PS51746"/>
    </source>
</evidence>
<dbReference type="PANTHER" id="PTHR47992">
    <property type="entry name" value="PROTEIN PHOSPHATASE"/>
    <property type="match status" value="1"/>
</dbReference>
<dbReference type="InterPro" id="IPR015655">
    <property type="entry name" value="PP2C"/>
</dbReference>
<dbReference type="SMART" id="SM00331">
    <property type="entry name" value="PP2C_SIG"/>
    <property type="match status" value="1"/>
</dbReference>
<dbReference type="Gene3D" id="3.60.40.10">
    <property type="entry name" value="PPM-type phosphatase domain"/>
    <property type="match status" value="1"/>
</dbReference>
<reference evidence="2 3" key="1">
    <citation type="submission" date="2018-10" db="EMBL/GenBank/DDBJ databases">
        <title>Genomic Encyclopedia of Type Strains, Phase IV (KMG-IV): sequencing the most valuable type-strain genomes for metagenomic binning, comparative biology and taxonomic classification.</title>
        <authorList>
            <person name="Goeker M."/>
        </authorList>
    </citation>
    <scope>NUCLEOTIDE SEQUENCE [LARGE SCALE GENOMIC DNA]</scope>
    <source>
        <strain evidence="2 3">DSM 23841</strain>
    </source>
</reference>
<dbReference type="SMART" id="SM00332">
    <property type="entry name" value="PP2Cc"/>
    <property type="match status" value="1"/>
</dbReference>
<dbReference type="CDD" id="cd00143">
    <property type="entry name" value="PP2Cc"/>
    <property type="match status" value="1"/>
</dbReference>
<dbReference type="InterPro" id="IPR001932">
    <property type="entry name" value="PPM-type_phosphatase-like_dom"/>
</dbReference>
<dbReference type="Pfam" id="PF13672">
    <property type="entry name" value="PP2C_2"/>
    <property type="match status" value="1"/>
</dbReference>
<dbReference type="Proteomes" id="UP000270626">
    <property type="component" value="Unassembled WGS sequence"/>
</dbReference>
<sequence>MSLHEALAVAVRSDPGVVRSHNEDAVFADAELGIAILADGMGGYNAGEVASGMATTLLSTSFSRLLRGPAADETIAEHPEQLISDEICGTNAAIFNASQSQSQYAGMGTTLVFAWFLDNRLFLAHVGDSRAYRWRDGGLRQLTRDHSLLQEQIDSGLISLEEARYSANRNLVTRALGIEPEVEVEVAVHDARPGDLVLLCSDGLNDMLDDEEIAEILHETGDNLGFAAERLVDRANDNGGRDNVSVILVRVVGDYGAANGWWQKLLARFKSN</sequence>
<protein>
    <submittedName>
        <fullName evidence="2">Protein phosphatase</fullName>
    </submittedName>
</protein>
<evidence type="ECO:0000313" key="2">
    <source>
        <dbReference type="EMBL" id="RKT50348.1"/>
    </source>
</evidence>
<dbReference type="SUPFAM" id="SSF81606">
    <property type="entry name" value="PP2C-like"/>
    <property type="match status" value="1"/>
</dbReference>
<accession>A0A495VRP9</accession>
<gene>
    <name evidence="2" type="ORF">DFR40_2904</name>
</gene>
<comment type="caution">
    <text evidence="2">The sequence shown here is derived from an EMBL/GenBank/DDBJ whole genome shotgun (WGS) entry which is preliminary data.</text>
</comment>
<dbReference type="RefSeq" id="WP_121459181.1">
    <property type="nucleotide sequence ID" value="NZ_JAANMQ010000004.1"/>
</dbReference>
<name>A0A495VRP9_9RHOO</name>
<dbReference type="EMBL" id="RBXP01000018">
    <property type="protein sequence ID" value="RKT50348.1"/>
    <property type="molecule type" value="Genomic_DNA"/>
</dbReference>
<proteinExistence type="predicted"/>
<keyword evidence="3" id="KW-1185">Reference proteome</keyword>
<dbReference type="NCBIfam" id="NF033484">
    <property type="entry name" value="Stp1_PP2C_phos"/>
    <property type="match status" value="1"/>
</dbReference>
<feature type="domain" description="PPM-type phosphatase" evidence="1">
    <location>
        <begin position="8"/>
        <end position="251"/>
    </location>
</feature>
<organism evidence="2 3">
    <name type="scientific">Azonexus fungiphilus</name>
    <dbReference type="NCBI Taxonomy" id="146940"/>
    <lineage>
        <taxon>Bacteria</taxon>
        <taxon>Pseudomonadati</taxon>
        <taxon>Pseudomonadota</taxon>
        <taxon>Betaproteobacteria</taxon>
        <taxon>Rhodocyclales</taxon>
        <taxon>Azonexaceae</taxon>
        <taxon>Azonexus</taxon>
    </lineage>
</organism>
<dbReference type="OrthoDB" id="9801841at2"/>
<dbReference type="PROSITE" id="PS51746">
    <property type="entry name" value="PPM_2"/>
    <property type="match status" value="1"/>
</dbReference>